<feature type="region of interest" description="Disordered" evidence="2">
    <location>
        <begin position="519"/>
        <end position="755"/>
    </location>
</feature>
<feature type="coiled-coil region" evidence="1">
    <location>
        <begin position="147"/>
        <end position="253"/>
    </location>
</feature>
<feature type="region of interest" description="Disordered" evidence="2">
    <location>
        <begin position="276"/>
        <end position="440"/>
    </location>
</feature>
<evidence type="ECO:0000256" key="2">
    <source>
        <dbReference type="SAM" id="MobiDB-lite"/>
    </source>
</evidence>
<feature type="compositionally biased region" description="Basic and acidic residues" evidence="2">
    <location>
        <begin position="612"/>
        <end position="674"/>
    </location>
</feature>
<feature type="compositionally biased region" description="Polar residues" evidence="2">
    <location>
        <begin position="733"/>
        <end position="742"/>
    </location>
</feature>
<keyword evidence="1" id="KW-0175">Coiled coil</keyword>
<evidence type="ECO:0000256" key="1">
    <source>
        <dbReference type="SAM" id="Coils"/>
    </source>
</evidence>
<feature type="compositionally biased region" description="Polar residues" evidence="2">
    <location>
        <begin position="385"/>
        <end position="400"/>
    </location>
</feature>
<proteinExistence type="predicted"/>
<organism evidence="3 4">
    <name type="scientific">Trichomonas vaginalis (strain ATCC PRA-98 / G3)</name>
    <dbReference type="NCBI Taxonomy" id="412133"/>
    <lineage>
        <taxon>Eukaryota</taxon>
        <taxon>Metamonada</taxon>
        <taxon>Parabasalia</taxon>
        <taxon>Trichomonadida</taxon>
        <taxon>Trichomonadidae</taxon>
        <taxon>Trichomonas</taxon>
    </lineage>
</organism>
<evidence type="ECO:0000313" key="4">
    <source>
        <dbReference type="Proteomes" id="UP000001542"/>
    </source>
</evidence>
<dbReference type="KEGG" id="tva:4774531"/>
<feature type="compositionally biased region" description="Acidic residues" evidence="2">
    <location>
        <begin position="675"/>
        <end position="691"/>
    </location>
</feature>
<feature type="compositionally biased region" description="Basic and acidic residues" evidence="2">
    <location>
        <begin position="565"/>
        <end position="585"/>
    </location>
</feature>
<feature type="compositionally biased region" description="Basic and acidic residues" evidence="2">
    <location>
        <begin position="519"/>
        <end position="528"/>
    </location>
</feature>
<dbReference type="GO" id="GO:0003676">
    <property type="term" value="F:nucleic acid binding"/>
    <property type="evidence" value="ECO:0007669"/>
    <property type="project" value="InterPro"/>
</dbReference>
<feature type="compositionally biased region" description="Polar residues" evidence="2">
    <location>
        <begin position="696"/>
        <end position="705"/>
    </location>
</feature>
<feature type="compositionally biased region" description="Acidic residues" evidence="2">
    <location>
        <begin position="744"/>
        <end position="755"/>
    </location>
</feature>
<dbReference type="Proteomes" id="UP000001542">
    <property type="component" value="Unassembled WGS sequence"/>
</dbReference>
<feature type="compositionally biased region" description="Low complexity" evidence="2">
    <location>
        <begin position="595"/>
        <end position="611"/>
    </location>
</feature>
<sequence length="755" mass="86597">MNYNDGLRHKNSSKRKNLKPVLEFPPDNDYLQAQLHTEETYAEAYEHLQLDIVQLQTEVDALRLEADLAEKREKSNQYENKEFMQRHADLYNFDVTAETLREKQSRIVTLQQKSCDLENQITQLRKNTSPTALVDLRVEIGLIKKDIERYNDSIDTLAQERKRVGREIEIQRQKLGLEFIGDNQQYIAELKNLLLHKQEIYEQYKQDIQDLKKVIEDGNKLGFNNEILLERNLSTAQNKYNALMEQYVKQTKEFESNEVNQRQQARIEKKVTPIFFNQEDEEKKSSSRHMVGELPKPKTTGYIPTRNISEDNFDKLDTGEKRVQRAGNKREFIESHKNPSPPKNDKNITESKGKVEEKQPEPKDSAKNVENKPPEVVKKPEQKIENQNTKNESNKPVTTEQNKEVSISKPPASSSQPKQSSSPSTSIQMPTPSPTGFVSSRRTINITNLRNEHVAREICTKFGTILNITEDERSTRVTFINHEEAMKALIGSNGQKVENVFLNISWGPEPESVKKLQLEEKPAPKETKPPVVIIEPPKSQENSKPKEQIPQKEPPKPQEPVRQPDPVKPKEEIKPPKQNDKKDSEPEIEEEIIVEESSSLSSSSSSSSSSDSKNKKQENKKSDSEKEKKEEVPEKKETEHVEKKEEKPQEKKEDVKIEEKSSSSSEKEEKKEPEPIVEEEIILDESSDDDFDKTKTIQPSGQVFNSSSTSESDIIIDEASDDIKESSSDHPTKQQADPPTNQESSDDDEDSDAFF</sequence>
<feature type="compositionally biased region" description="Basic and acidic residues" evidence="2">
    <location>
        <begin position="308"/>
        <end position="384"/>
    </location>
</feature>
<reference evidence="3" key="1">
    <citation type="submission" date="2006-10" db="EMBL/GenBank/DDBJ databases">
        <authorList>
            <person name="Amadeo P."/>
            <person name="Zhao Q."/>
            <person name="Wortman J."/>
            <person name="Fraser-Liggett C."/>
            <person name="Carlton J."/>
        </authorList>
    </citation>
    <scope>NUCLEOTIDE SEQUENCE</scope>
    <source>
        <strain evidence="3">G3</strain>
    </source>
</reference>
<dbReference type="VEuPathDB" id="TrichDB:TVAGG3_1041570"/>
<feature type="region of interest" description="Disordered" evidence="2">
    <location>
        <begin position="1"/>
        <end position="20"/>
    </location>
</feature>
<feature type="compositionally biased region" description="Basic and acidic residues" evidence="2">
    <location>
        <begin position="721"/>
        <end position="732"/>
    </location>
</feature>
<dbReference type="InParanoid" id="A2DSX2"/>
<feature type="compositionally biased region" description="Basic residues" evidence="2">
    <location>
        <begin position="9"/>
        <end position="18"/>
    </location>
</feature>
<evidence type="ECO:0008006" key="5">
    <source>
        <dbReference type="Google" id="ProtNLM"/>
    </source>
</evidence>
<accession>A2DSX2</accession>
<dbReference type="AlphaFoldDB" id="A2DSX2"/>
<dbReference type="EMBL" id="DS113241">
    <property type="protein sequence ID" value="EAY16521.1"/>
    <property type="molecule type" value="Genomic_DNA"/>
</dbReference>
<dbReference type="SMR" id="A2DSX2"/>
<feature type="compositionally biased region" description="Low complexity" evidence="2">
    <location>
        <begin position="407"/>
        <end position="430"/>
    </location>
</feature>
<protein>
    <recommendedName>
        <fullName evidence="5">RRM domain-containing protein</fullName>
    </recommendedName>
</protein>
<dbReference type="InterPro" id="IPR035979">
    <property type="entry name" value="RBD_domain_sf"/>
</dbReference>
<dbReference type="VEuPathDB" id="TrichDB:TVAG_348310"/>
<name>A2DSX2_TRIV3</name>
<reference evidence="3" key="2">
    <citation type="journal article" date="2007" name="Science">
        <title>Draft genome sequence of the sexually transmitted pathogen Trichomonas vaginalis.</title>
        <authorList>
            <person name="Carlton J.M."/>
            <person name="Hirt R.P."/>
            <person name="Silva J.C."/>
            <person name="Delcher A.L."/>
            <person name="Schatz M."/>
            <person name="Zhao Q."/>
            <person name="Wortman J.R."/>
            <person name="Bidwell S.L."/>
            <person name="Alsmark U.C.M."/>
            <person name="Besteiro S."/>
            <person name="Sicheritz-Ponten T."/>
            <person name="Noel C.J."/>
            <person name="Dacks J.B."/>
            <person name="Foster P.G."/>
            <person name="Simillion C."/>
            <person name="Van de Peer Y."/>
            <person name="Miranda-Saavedra D."/>
            <person name="Barton G.J."/>
            <person name="Westrop G.D."/>
            <person name="Mueller S."/>
            <person name="Dessi D."/>
            <person name="Fiori P.L."/>
            <person name="Ren Q."/>
            <person name="Paulsen I."/>
            <person name="Zhang H."/>
            <person name="Bastida-Corcuera F.D."/>
            <person name="Simoes-Barbosa A."/>
            <person name="Brown M.T."/>
            <person name="Hayes R.D."/>
            <person name="Mukherjee M."/>
            <person name="Okumura C.Y."/>
            <person name="Schneider R."/>
            <person name="Smith A.J."/>
            <person name="Vanacova S."/>
            <person name="Villalvazo M."/>
            <person name="Haas B.J."/>
            <person name="Pertea M."/>
            <person name="Feldblyum T.V."/>
            <person name="Utterback T.R."/>
            <person name="Shu C.L."/>
            <person name="Osoegawa K."/>
            <person name="de Jong P.J."/>
            <person name="Hrdy I."/>
            <person name="Horvathova L."/>
            <person name="Zubacova Z."/>
            <person name="Dolezal P."/>
            <person name="Malik S.B."/>
            <person name="Logsdon J.M. Jr."/>
            <person name="Henze K."/>
            <person name="Gupta A."/>
            <person name="Wang C.C."/>
            <person name="Dunne R.L."/>
            <person name="Upcroft J.A."/>
            <person name="Upcroft P."/>
            <person name="White O."/>
            <person name="Salzberg S.L."/>
            <person name="Tang P."/>
            <person name="Chiu C.-H."/>
            <person name="Lee Y.-S."/>
            <person name="Embley T.M."/>
            <person name="Coombs G.H."/>
            <person name="Mottram J.C."/>
            <person name="Tachezy J."/>
            <person name="Fraser-Liggett C.M."/>
            <person name="Johnson P.J."/>
        </authorList>
    </citation>
    <scope>NUCLEOTIDE SEQUENCE [LARGE SCALE GENOMIC DNA]</scope>
    <source>
        <strain evidence="3">G3</strain>
    </source>
</reference>
<evidence type="ECO:0000313" key="3">
    <source>
        <dbReference type="EMBL" id="EAY16521.1"/>
    </source>
</evidence>
<dbReference type="RefSeq" id="XP_001328744.1">
    <property type="nucleotide sequence ID" value="XM_001328709.1"/>
</dbReference>
<feature type="coiled-coil region" evidence="1">
    <location>
        <begin position="45"/>
        <end position="81"/>
    </location>
</feature>
<dbReference type="SUPFAM" id="SSF54928">
    <property type="entry name" value="RNA-binding domain, RBD"/>
    <property type="match status" value="1"/>
</dbReference>
<feature type="compositionally biased region" description="Basic and acidic residues" evidence="2">
    <location>
        <begin position="541"/>
        <end position="556"/>
    </location>
</feature>
<keyword evidence="4" id="KW-1185">Reference proteome</keyword>
<gene>
    <name evidence="3" type="ORF">TVAG_348310</name>
</gene>